<accession>A0A923KK97</accession>
<organism evidence="2 3">
    <name type="scientific">Undibacterium jejuense</name>
    <dbReference type="NCBI Taxonomy" id="1344949"/>
    <lineage>
        <taxon>Bacteria</taxon>
        <taxon>Pseudomonadati</taxon>
        <taxon>Pseudomonadota</taxon>
        <taxon>Betaproteobacteria</taxon>
        <taxon>Burkholderiales</taxon>
        <taxon>Oxalobacteraceae</taxon>
        <taxon>Undibacterium</taxon>
    </lineage>
</organism>
<sequence>MFASPIRLILLYTLSLPALWCSSHSFAQTNNNDVSISGFGTLGVVHNDTRQVDIIRNLSQNNGVGFTRQTDVGMDSNLGLQVDGRFSDTLDGAIQVISRRNPDQFHPQLSWAYLRYLPNDNLTIRTGRLGFDAYMLADSKNVGYSYIWIRPPIDFFGSLILSYFDGADLRYTHNLEDGKITSKFFSGIAREKLNTGYANQILSLAGSKLLGGHVEFEQDYWTSRLSYSVLQIANEYPRLTSTLGKLQSPAYQTFIPNGSTIASELSLQNKLVRYTALGIVYDNSPFLGQFMLNDIHSDSLIIPHSRAGFLTLSYRINKWTPYSSLSAVRPIGGNNITTTPGMPPSAVTLINRINRRVIGQENNQTTFTTGIRYDLTNSSNIKVQIDQIHNIDHLLVRNVQPGWNGHANLISASYNFIF</sequence>
<evidence type="ECO:0000313" key="3">
    <source>
        <dbReference type="Proteomes" id="UP000634011"/>
    </source>
</evidence>
<protein>
    <recommendedName>
        <fullName evidence="4">Porin</fullName>
    </recommendedName>
</protein>
<gene>
    <name evidence="2" type="ORF">H8K32_05905</name>
</gene>
<evidence type="ECO:0008006" key="4">
    <source>
        <dbReference type="Google" id="ProtNLM"/>
    </source>
</evidence>
<evidence type="ECO:0000313" key="2">
    <source>
        <dbReference type="EMBL" id="MBC3861630.1"/>
    </source>
</evidence>
<dbReference type="RefSeq" id="WP_186911562.1">
    <property type="nucleotide sequence ID" value="NZ_JACOFV010000004.1"/>
</dbReference>
<feature type="chain" id="PRO_5037065162" description="Porin" evidence="1">
    <location>
        <begin position="28"/>
        <end position="418"/>
    </location>
</feature>
<name>A0A923KK97_9BURK</name>
<reference evidence="2" key="1">
    <citation type="submission" date="2020-08" db="EMBL/GenBank/DDBJ databases">
        <title>Novel species isolated from subtropical streams in China.</title>
        <authorList>
            <person name="Lu H."/>
        </authorList>
    </citation>
    <scope>NUCLEOTIDE SEQUENCE</scope>
    <source>
        <strain evidence="2">KACC 12607</strain>
    </source>
</reference>
<keyword evidence="3" id="KW-1185">Reference proteome</keyword>
<keyword evidence="1" id="KW-0732">Signal</keyword>
<feature type="signal peptide" evidence="1">
    <location>
        <begin position="1"/>
        <end position="27"/>
    </location>
</feature>
<dbReference type="AlphaFoldDB" id="A0A923KK97"/>
<dbReference type="EMBL" id="JACOFV010000004">
    <property type="protein sequence ID" value="MBC3861630.1"/>
    <property type="molecule type" value="Genomic_DNA"/>
</dbReference>
<dbReference type="Proteomes" id="UP000634011">
    <property type="component" value="Unassembled WGS sequence"/>
</dbReference>
<evidence type="ECO:0000256" key="1">
    <source>
        <dbReference type="SAM" id="SignalP"/>
    </source>
</evidence>
<comment type="caution">
    <text evidence="2">The sequence shown here is derived from an EMBL/GenBank/DDBJ whole genome shotgun (WGS) entry which is preliminary data.</text>
</comment>
<dbReference type="SUPFAM" id="SSF56935">
    <property type="entry name" value="Porins"/>
    <property type="match status" value="1"/>
</dbReference>
<proteinExistence type="predicted"/>